<dbReference type="EMBL" id="JAVYJV010000018">
    <property type="protein sequence ID" value="KAK4348162.1"/>
    <property type="molecule type" value="Genomic_DNA"/>
</dbReference>
<dbReference type="InterPro" id="IPR011990">
    <property type="entry name" value="TPR-like_helical_dom_sf"/>
</dbReference>
<gene>
    <name evidence="4" type="ORF">RND71_034501</name>
</gene>
<protein>
    <recommendedName>
        <fullName evidence="6">Pentatricopeptide repeat-containing protein</fullName>
    </recommendedName>
</protein>
<organism evidence="4 5">
    <name type="scientific">Anisodus tanguticus</name>
    <dbReference type="NCBI Taxonomy" id="243964"/>
    <lineage>
        <taxon>Eukaryota</taxon>
        <taxon>Viridiplantae</taxon>
        <taxon>Streptophyta</taxon>
        <taxon>Embryophyta</taxon>
        <taxon>Tracheophyta</taxon>
        <taxon>Spermatophyta</taxon>
        <taxon>Magnoliopsida</taxon>
        <taxon>eudicotyledons</taxon>
        <taxon>Gunneridae</taxon>
        <taxon>Pentapetalae</taxon>
        <taxon>asterids</taxon>
        <taxon>lamiids</taxon>
        <taxon>Solanales</taxon>
        <taxon>Solanaceae</taxon>
        <taxon>Solanoideae</taxon>
        <taxon>Hyoscyameae</taxon>
        <taxon>Anisodus</taxon>
    </lineage>
</organism>
<feature type="repeat" description="PPR" evidence="3">
    <location>
        <begin position="108"/>
        <end position="142"/>
    </location>
</feature>
<keyword evidence="5" id="KW-1185">Reference proteome</keyword>
<dbReference type="InterPro" id="IPR002885">
    <property type="entry name" value="PPR_rpt"/>
</dbReference>
<dbReference type="NCBIfam" id="TIGR00756">
    <property type="entry name" value="PPR"/>
    <property type="match status" value="2"/>
</dbReference>
<proteinExistence type="inferred from homology"/>
<dbReference type="Proteomes" id="UP001291623">
    <property type="component" value="Unassembled WGS sequence"/>
</dbReference>
<dbReference type="PROSITE" id="PS51375">
    <property type="entry name" value="PPR"/>
    <property type="match status" value="1"/>
</dbReference>
<accession>A0AAE1RCA1</accession>
<evidence type="ECO:0000256" key="2">
    <source>
        <dbReference type="ARBA" id="ARBA00022737"/>
    </source>
</evidence>
<evidence type="ECO:0000256" key="3">
    <source>
        <dbReference type="PROSITE-ProRule" id="PRU00708"/>
    </source>
</evidence>
<comment type="caution">
    <text evidence="4">The sequence shown here is derived from an EMBL/GenBank/DDBJ whole genome shotgun (WGS) entry which is preliminary data.</text>
</comment>
<evidence type="ECO:0000313" key="5">
    <source>
        <dbReference type="Proteomes" id="UP001291623"/>
    </source>
</evidence>
<evidence type="ECO:0000313" key="4">
    <source>
        <dbReference type="EMBL" id="KAK4348162.1"/>
    </source>
</evidence>
<keyword evidence="2" id="KW-0677">Repeat</keyword>
<comment type="similarity">
    <text evidence="1">Belongs to the PPR family. P subfamily.</text>
</comment>
<dbReference type="Pfam" id="PF01535">
    <property type="entry name" value="PPR"/>
    <property type="match status" value="2"/>
</dbReference>
<evidence type="ECO:0000256" key="1">
    <source>
        <dbReference type="ARBA" id="ARBA00007626"/>
    </source>
</evidence>
<dbReference type="AlphaFoldDB" id="A0AAE1RCA1"/>
<sequence length="185" mass="20984">MACICPHSSPSPLALRLSLHCRPTAKAATTTVIPFLDQRLRSDRRLIHEQCKNGKIVSAFRLIRLIEENNLAPNEWTYCTHDGLCERGRVEEAHTVFNSMKEKGLKVNVTIYIALIDGYCKAKKVDFALMLFEKMIEEGCYSGLESSLFEKMIEEPPILCHSLVAGPLLFRCILHQILPAPPRKY</sequence>
<evidence type="ECO:0008006" key="6">
    <source>
        <dbReference type="Google" id="ProtNLM"/>
    </source>
</evidence>
<dbReference type="PANTHER" id="PTHR47941">
    <property type="entry name" value="PENTATRICOPEPTIDE REPEAT-CONTAINING PROTEIN 3, MITOCHONDRIAL"/>
    <property type="match status" value="1"/>
</dbReference>
<name>A0AAE1RCA1_9SOLA</name>
<reference evidence="4" key="1">
    <citation type="submission" date="2023-12" db="EMBL/GenBank/DDBJ databases">
        <title>Genome assembly of Anisodus tanguticus.</title>
        <authorList>
            <person name="Wang Y.-J."/>
        </authorList>
    </citation>
    <scope>NUCLEOTIDE SEQUENCE</scope>
    <source>
        <strain evidence="4">KB-2021</strain>
        <tissue evidence="4">Leaf</tissue>
    </source>
</reference>
<dbReference type="Gene3D" id="1.25.40.10">
    <property type="entry name" value="Tetratricopeptide repeat domain"/>
    <property type="match status" value="1"/>
</dbReference>